<name>A0A1R4EGE2_9GAMM</name>
<reference evidence="7" key="1">
    <citation type="submission" date="2017-02" db="EMBL/GenBank/DDBJ databases">
        <authorList>
            <person name="Mornico D."/>
        </authorList>
    </citation>
    <scope>NUCLEOTIDE SEQUENCE [LARGE SCALE GENOMIC DNA]</scope>
</reference>
<accession>A0A1R4EGE2</accession>
<sequence length="170" mass="19504">MNLISKANIIQITADQQDQSLLQQVADIEHRVQFDSWDKLQIEELLQQDINQCWAILSSEDNQPQVAAYCIISSVFEVAEVLRIGTHPQFQRRGLAQSLLQALIQSMPEKKLERVLLEVRQDNTPAIALYKKMGFEVIHIRKDYYSIPIDEAGGESKCDALIMQYELAHH</sequence>
<dbReference type="STRING" id="1945520.A1019T_01551"/>
<dbReference type="Gene3D" id="3.40.630.30">
    <property type="match status" value="1"/>
</dbReference>
<dbReference type="Proteomes" id="UP000188169">
    <property type="component" value="Unassembled WGS sequence"/>
</dbReference>
<evidence type="ECO:0000256" key="1">
    <source>
        <dbReference type="ARBA" id="ARBA00005395"/>
    </source>
</evidence>
<keyword evidence="3 6" id="KW-0808">Transferase</keyword>
<evidence type="ECO:0000259" key="5">
    <source>
        <dbReference type="PROSITE" id="PS51186"/>
    </source>
</evidence>
<dbReference type="CDD" id="cd04301">
    <property type="entry name" value="NAT_SF"/>
    <property type="match status" value="1"/>
</dbReference>
<evidence type="ECO:0000256" key="3">
    <source>
        <dbReference type="ARBA" id="ARBA00022679"/>
    </source>
</evidence>
<feature type="domain" description="N-acetyltransferase" evidence="5">
    <location>
        <begin position="12"/>
        <end position="168"/>
    </location>
</feature>
<evidence type="ECO:0000313" key="6">
    <source>
        <dbReference type="EMBL" id="SJM37575.1"/>
    </source>
</evidence>
<dbReference type="PROSITE" id="PS51186">
    <property type="entry name" value="GNAT"/>
    <property type="match status" value="1"/>
</dbReference>
<dbReference type="InterPro" id="IPR000182">
    <property type="entry name" value="GNAT_dom"/>
</dbReference>
<dbReference type="AlphaFoldDB" id="A0A1R4EGE2"/>
<dbReference type="PANTHER" id="PTHR43420:SF12">
    <property type="entry name" value="N-ACETYLTRANSFERASE DOMAIN-CONTAINING PROTEIN"/>
    <property type="match status" value="1"/>
</dbReference>
<proteinExistence type="inferred from homology"/>
<dbReference type="InterPro" id="IPR050680">
    <property type="entry name" value="YpeA/RimI_acetyltransf"/>
</dbReference>
<dbReference type="Pfam" id="PF00583">
    <property type="entry name" value="Acetyltransf_1"/>
    <property type="match status" value="1"/>
</dbReference>
<comment type="similarity">
    <text evidence="1">Belongs to the acetyltransferase family. RimI subfamily.</text>
</comment>
<dbReference type="NCBIfam" id="TIGR01575">
    <property type="entry name" value="rimI"/>
    <property type="match status" value="1"/>
</dbReference>
<organism evidence="6 7">
    <name type="scientific">Psychrobacter pasteurii</name>
    <dbReference type="NCBI Taxonomy" id="1945520"/>
    <lineage>
        <taxon>Bacteria</taxon>
        <taxon>Pseudomonadati</taxon>
        <taxon>Pseudomonadota</taxon>
        <taxon>Gammaproteobacteria</taxon>
        <taxon>Moraxellales</taxon>
        <taxon>Moraxellaceae</taxon>
        <taxon>Psychrobacter</taxon>
    </lineage>
</organism>
<keyword evidence="7" id="KW-1185">Reference proteome</keyword>
<dbReference type="RefSeq" id="WP_077448968.1">
    <property type="nucleotide sequence ID" value="NZ_FUGD01000089.1"/>
</dbReference>
<dbReference type="InterPro" id="IPR006464">
    <property type="entry name" value="AcTrfase_RimI/Ard1"/>
</dbReference>
<dbReference type="PANTHER" id="PTHR43420">
    <property type="entry name" value="ACETYLTRANSFERASE"/>
    <property type="match status" value="1"/>
</dbReference>
<keyword evidence="2" id="KW-0963">Cytoplasm</keyword>
<evidence type="ECO:0000313" key="7">
    <source>
        <dbReference type="Proteomes" id="UP000188169"/>
    </source>
</evidence>
<evidence type="ECO:0000256" key="2">
    <source>
        <dbReference type="ARBA" id="ARBA00022490"/>
    </source>
</evidence>
<gene>
    <name evidence="6" type="ORF">A1019T_01551</name>
</gene>
<dbReference type="OrthoDB" id="9796919at2"/>
<dbReference type="GO" id="GO:0008080">
    <property type="term" value="F:N-acetyltransferase activity"/>
    <property type="evidence" value="ECO:0007669"/>
    <property type="project" value="InterPro"/>
</dbReference>
<evidence type="ECO:0000256" key="4">
    <source>
        <dbReference type="ARBA" id="ARBA00023315"/>
    </source>
</evidence>
<protein>
    <submittedName>
        <fullName evidence="6">Ribosomal-protein-alanine N-acetyltransferase</fullName>
    </submittedName>
</protein>
<keyword evidence="4" id="KW-0012">Acyltransferase</keyword>
<dbReference type="InterPro" id="IPR016181">
    <property type="entry name" value="Acyl_CoA_acyltransferase"/>
</dbReference>
<dbReference type="EMBL" id="FUGD01000089">
    <property type="protein sequence ID" value="SJM37575.1"/>
    <property type="molecule type" value="Genomic_DNA"/>
</dbReference>
<dbReference type="SUPFAM" id="SSF55729">
    <property type="entry name" value="Acyl-CoA N-acyltransferases (Nat)"/>
    <property type="match status" value="1"/>
</dbReference>